<evidence type="ECO:0008006" key="3">
    <source>
        <dbReference type="Google" id="ProtNLM"/>
    </source>
</evidence>
<name>A0A0W0SHD7_9GAMM</name>
<evidence type="ECO:0000313" key="2">
    <source>
        <dbReference type="Proteomes" id="UP000054921"/>
    </source>
</evidence>
<dbReference type="EMBL" id="LNXW01000006">
    <property type="protein sequence ID" value="KTC82831.1"/>
    <property type="molecule type" value="Genomic_DNA"/>
</dbReference>
<dbReference type="OrthoDB" id="5641281at2"/>
<dbReference type="PATRIC" id="fig|28084.5.peg.59"/>
<comment type="caution">
    <text evidence="1">The sequence shown here is derived from an EMBL/GenBank/DDBJ whole genome shotgun (WGS) entry which is preliminary data.</text>
</comment>
<protein>
    <recommendedName>
        <fullName evidence="3">Lipoprotein</fullName>
    </recommendedName>
</protein>
<proteinExistence type="predicted"/>
<gene>
    <name evidence="1" type="ORF">Lche_0054</name>
</gene>
<dbReference type="Proteomes" id="UP000054921">
    <property type="component" value="Unassembled WGS sequence"/>
</dbReference>
<organism evidence="1 2">
    <name type="scientific">Legionella cherrii</name>
    <dbReference type="NCBI Taxonomy" id="28084"/>
    <lineage>
        <taxon>Bacteria</taxon>
        <taxon>Pseudomonadati</taxon>
        <taxon>Pseudomonadota</taxon>
        <taxon>Gammaproteobacteria</taxon>
        <taxon>Legionellales</taxon>
        <taxon>Legionellaceae</taxon>
        <taxon>Legionella</taxon>
    </lineage>
</organism>
<dbReference type="PROSITE" id="PS51257">
    <property type="entry name" value="PROKAR_LIPOPROTEIN"/>
    <property type="match status" value="1"/>
</dbReference>
<evidence type="ECO:0000313" key="1">
    <source>
        <dbReference type="EMBL" id="KTC82831.1"/>
    </source>
</evidence>
<dbReference type="GeneID" id="93294280"/>
<accession>A0A0W0SHD7</accession>
<reference evidence="1 2" key="1">
    <citation type="submission" date="2015-11" db="EMBL/GenBank/DDBJ databases">
        <title>Genomic analysis of 38 Legionella species identifies large and diverse effector repertoires.</title>
        <authorList>
            <person name="Burstein D."/>
            <person name="Amaro F."/>
            <person name="Zusman T."/>
            <person name="Lifshitz Z."/>
            <person name="Cohen O."/>
            <person name="Gilbert J.A."/>
            <person name="Pupko T."/>
            <person name="Shuman H.A."/>
            <person name="Segal G."/>
        </authorList>
    </citation>
    <scope>NUCLEOTIDE SEQUENCE [LARGE SCALE GENOMIC DNA]</scope>
    <source>
        <strain evidence="1 2">ORW</strain>
    </source>
</reference>
<dbReference type="AlphaFoldDB" id="A0A0W0SHD7"/>
<sequence length="94" mass="10817">MDRILTISLLIFIHISTACAELTKKYISHNVEDFNSTITATMNRTNFDECKSLGREFVADFNKAHKTFLDGQYIKATINVLNIVEKQMSHMDFL</sequence>
<dbReference type="RefSeq" id="WP_014845098.1">
    <property type="nucleotide sequence ID" value="NZ_LNXW01000006.1"/>
</dbReference>